<feature type="region of interest" description="Disordered" evidence="8">
    <location>
        <begin position="1039"/>
        <end position="1063"/>
    </location>
</feature>
<feature type="short sequence motif" description="GXSXG" evidence="7">
    <location>
        <begin position="832"/>
        <end position="836"/>
    </location>
</feature>
<feature type="active site" description="Nucleophile" evidence="7">
    <location>
        <position position="834"/>
    </location>
</feature>
<feature type="active site" description="Proton acceptor" evidence="7">
    <location>
        <position position="1004"/>
    </location>
</feature>
<dbReference type="GO" id="GO:0047499">
    <property type="term" value="F:calcium-independent phospholipase A2 activity"/>
    <property type="evidence" value="ECO:0007669"/>
    <property type="project" value="TreeGrafter"/>
</dbReference>
<evidence type="ECO:0000256" key="4">
    <source>
        <dbReference type="ARBA" id="ARBA00022833"/>
    </source>
</evidence>
<gene>
    <name evidence="10" type="ORF">QBC47DRAFT_389002</name>
</gene>
<evidence type="ECO:0000256" key="2">
    <source>
        <dbReference type="ARBA" id="ARBA00022771"/>
    </source>
</evidence>
<accession>A0AAJ0B7H2</accession>
<dbReference type="AlphaFoldDB" id="A0AAJ0B7H2"/>
<dbReference type="InterPro" id="IPR017907">
    <property type="entry name" value="Znf_RING_CS"/>
</dbReference>
<keyword evidence="1" id="KW-0479">Metal-binding</keyword>
<dbReference type="GO" id="GO:0016020">
    <property type="term" value="C:membrane"/>
    <property type="evidence" value="ECO:0007669"/>
    <property type="project" value="TreeGrafter"/>
</dbReference>
<dbReference type="Pfam" id="PF01734">
    <property type="entry name" value="Patatin"/>
    <property type="match status" value="1"/>
</dbReference>
<evidence type="ECO:0000256" key="7">
    <source>
        <dbReference type="PROSITE-ProRule" id="PRU01161"/>
    </source>
</evidence>
<feature type="short sequence motif" description="DGA/G" evidence="7">
    <location>
        <begin position="1004"/>
        <end position="1006"/>
    </location>
</feature>
<dbReference type="GO" id="GO:0019369">
    <property type="term" value="P:arachidonate metabolic process"/>
    <property type="evidence" value="ECO:0007669"/>
    <property type="project" value="TreeGrafter"/>
</dbReference>
<evidence type="ECO:0000313" key="10">
    <source>
        <dbReference type="EMBL" id="KAK1752635.1"/>
    </source>
</evidence>
<dbReference type="PROSITE" id="PS00518">
    <property type="entry name" value="ZF_RING_1"/>
    <property type="match status" value="1"/>
</dbReference>
<feature type="short sequence motif" description="GXGXXG" evidence="7">
    <location>
        <begin position="798"/>
        <end position="803"/>
    </location>
</feature>
<keyword evidence="6 7" id="KW-0443">Lipid metabolism</keyword>
<evidence type="ECO:0000313" key="11">
    <source>
        <dbReference type="Proteomes" id="UP001239445"/>
    </source>
</evidence>
<evidence type="ECO:0000256" key="3">
    <source>
        <dbReference type="ARBA" id="ARBA00022801"/>
    </source>
</evidence>
<dbReference type="EMBL" id="MU839839">
    <property type="protein sequence ID" value="KAK1752635.1"/>
    <property type="molecule type" value="Genomic_DNA"/>
</dbReference>
<dbReference type="CDD" id="cd07199">
    <property type="entry name" value="Pat17_PNPLA8_PNPLA9_like"/>
    <property type="match status" value="1"/>
</dbReference>
<keyword evidence="5 7" id="KW-0442">Lipid degradation</keyword>
<dbReference type="InterPro" id="IPR016035">
    <property type="entry name" value="Acyl_Trfase/lysoPLipase"/>
</dbReference>
<feature type="region of interest" description="Disordered" evidence="8">
    <location>
        <begin position="1"/>
        <end position="46"/>
    </location>
</feature>
<dbReference type="PANTHER" id="PTHR24185">
    <property type="entry name" value="CALCIUM-INDEPENDENT PHOSPHOLIPASE A2-GAMMA"/>
    <property type="match status" value="1"/>
</dbReference>
<proteinExistence type="predicted"/>
<dbReference type="PANTHER" id="PTHR24185:SF1">
    <property type="entry name" value="CALCIUM-INDEPENDENT PHOSPHOLIPASE A2-GAMMA"/>
    <property type="match status" value="1"/>
</dbReference>
<dbReference type="CDD" id="cd19757">
    <property type="entry name" value="Bbox1"/>
    <property type="match status" value="1"/>
</dbReference>
<name>A0AAJ0B7H2_9PEZI</name>
<keyword evidence="3 7" id="KW-0378">Hydrolase</keyword>
<dbReference type="Gene3D" id="3.40.1090.10">
    <property type="entry name" value="Cytosolic phospholipase A2 catalytic domain"/>
    <property type="match status" value="1"/>
</dbReference>
<dbReference type="GO" id="GO:0046486">
    <property type="term" value="P:glycerolipid metabolic process"/>
    <property type="evidence" value="ECO:0007669"/>
    <property type="project" value="UniProtKB-ARBA"/>
</dbReference>
<dbReference type="SUPFAM" id="SSF52151">
    <property type="entry name" value="FabD/lysophospholipase-like"/>
    <property type="match status" value="1"/>
</dbReference>
<dbReference type="SUPFAM" id="SSF52540">
    <property type="entry name" value="P-loop containing nucleoside triphosphate hydrolases"/>
    <property type="match status" value="1"/>
</dbReference>
<keyword evidence="11" id="KW-1185">Reference proteome</keyword>
<evidence type="ECO:0000256" key="6">
    <source>
        <dbReference type="ARBA" id="ARBA00023098"/>
    </source>
</evidence>
<comment type="caution">
    <text evidence="10">The sequence shown here is derived from an EMBL/GenBank/DDBJ whole genome shotgun (WGS) entry which is preliminary data.</text>
</comment>
<dbReference type="GO" id="GO:0016042">
    <property type="term" value="P:lipid catabolic process"/>
    <property type="evidence" value="ECO:0007669"/>
    <property type="project" value="UniProtKB-UniRule"/>
</dbReference>
<keyword evidence="2" id="KW-0863">Zinc-finger</keyword>
<dbReference type="InterPro" id="IPR027417">
    <property type="entry name" value="P-loop_NTPase"/>
</dbReference>
<keyword evidence="4" id="KW-0862">Zinc</keyword>
<evidence type="ECO:0000259" key="9">
    <source>
        <dbReference type="PROSITE" id="PS51635"/>
    </source>
</evidence>
<sequence>MSAKSVATPGIEAQGVNHAGDNNGRSSSDCSEAQVPTPPHTPVETGNHVLCRECDESLAVWYCEICKAICQECWDGRKPHRRNDPEHVRTSYEEYVLFGDVLQSNLSEDDRRKLHEIDQATLWFAVDGPKEGPLSLEELPRFSQAIGEHREQYGMTLVFYPRLVSFVGDTGAGKSSLVRLLIEHSWDMDARRKAGLSGSSFPVPVVGRPQTTLPTSGDVHLYRDPILEASEISSPVFYADGEGTGGGQQETQAHRHQRGAYAVYSRLTGDFGEIRRWAEASFGFLSRGFRRTISTTYEREEAVKEIFPRLLYNFSDVIVHVMLSAAARQMENHIAKLLQWAHASHASAINRLTLPHLIVILNQSDDDSAWDPAETTRQVLAEQAGILDGNRVVASIRDAYRKSGARIDCLEDLLKQSYSSIHFIRLPRVASCARLSEQLRLLHATIRDCSQEGQRQKMQANMLLSSKALDQFFKLAFDHYANKLNEPFDLLKVLLTVQPPPDTLSANISWMLQQTFKVAQKDIGPDDDSKPAAAFAQAVAPVICSVIALDIVRSYEHLPGTFVDIFRGGVPRTNCNAWKLSGLSYEKQVSTAFADFIEKSMVCEFADGDVQCVNRYKAHLLLGRHQGSQGFGIGYGPFQSEVQDEVSKHFETELGESLASLTQVLEQGSLSLVATSATAIRSMPATKQPRVNPREAVIWATHMSHLDRLYERFPSLVIGDVLTCFWCMRNEVAEILPCSHAVCETCLAALGVIDETLDSRLVQLDACNLHNPPKKFPDPVKFLLLPSTIGRRVLSIDGGGVRGIVSLSILSAIEQKLGGEIPISELFDLVGGTSVGGLAALGLVLKNWKAKHTVDMLTKLSREAFTPHSQWNLVQLFKHAKTGATYRTETLENAIQAAFGKPGQVPLLSSMGEKSDGQRKRVFVTTTTEGGELGTILTNYTRPSGNGSKTETTQASKPHECSYDFEANYRVGREMKVWQAARATSAAPLYFEPMITADGYEYWDGGLFFNNPALAASQEAELLWPATAKRPDILLSVGNGTSSHTQTSHDLKGSPGISRSGRRVRHGEGLWGILRHLRMLRGRLLKNMDSESMWNEKFAFLARNRPARYVRLNPAIREKLPALDDIQAVEDGKLMRIATDYLRQRGTQAQINRVVFTLISTSFYFQPIRRSYESDSGHINVEGRIMCRFVNGSETMRQFGRAIGKLSRARFVLMESRKVWELDKRLLTLLTNPGVCNIPIEVITPSYHTEVDIRFLCDGFEGGSISGFPMVLGDSH</sequence>
<organism evidence="10 11">
    <name type="scientific">Echria macrotheca</name>
    <dbReference type="NCBI Taxonomy" id="438768"/>
    <lineage>
        <taxon>Eukaryota</taxon>
        <taxon>Fungi</taxon>
        <taxon>Dikarya</taxon>
        <taxon>Ascomycota</taxon>
        <taxon>Pezizomycotina</taxon>
        <taxon>Sordariomycetes</taxon>
        <taxon>Sordariomycetidae</taxon>
        <taxon>Sordariales</taxon>
        <taxon>Schizotheciaceae</taxon>
        <taxon>Echria</taxon>
    </lineage>
</organism>
<evidence type="ECO:0000256" key="5">
    <source>
        <dbReference type="ARBA" id="ARBA00022963"/>
    </source>
</evidence>
<reference evidence="10" key="1">
    <citation type="submission" date="2023-06" db="EMBL/GenBank/DDBJ databases">
        <title>Genome-scale phylogeny and comparative genomics of the fungal order Sordariales.</title>
        <authorList>
            <consortium name="Lawrence Berkeley National Laboratory"/>
            <person name="Hensen N."/>
            <person name="Bonometti L."/>
            <person name="Westerberg I."/>
            <person name="Brannstrom I.O."/>
            <person name="Guillou S."/>
            <person name="Cros-Aarteil S."/>
            <person name="Calhoun S."/>
            <person name="Haridas S."/>
            <person name="Kuo A."/>
            <person name="Mondo S."/>
            <person name="Pangilinan J."/>
            <person name="Riley R."/>
            <person name="Labutti K."/>
            <person name="Andreopoulos B."/>
            <person name="Lipzen A."/>
            <person name="Chen C."/>
            <person name="Yanf M."/>
            <person name="Daum C."/>
            <person name="Ng V."/>
            <person name="Clum A."/>
            <person name="Steindorff A."/>
            <person name="Ohm R."/>
            <person name="Martin F."/>
            <person name="Silar P."/>
            <person name="Natvig D."/>
            <person name="Lalanne C."/>
            <person name="Gautier V."/>
            <person name="Ament-Velasquez S.L."/>
            <person name="Kruys A."/>
            <person name="Hutchinson M.I."/>
            <person name="Powell A.J."/>
            <person name="Barry K."/>
            <person name="Miller A.N."/>
            <person name="Grigoriev I.V."/>
            <person name="Debuchy R."/>
            <person name="Gladieux P."/>
            <person name="Thoren M.H."/>
            <person name="Johannesson H."/>
        </authorList>
    </citation>
    <scope>NUCLEOTIDE SEQUENCE</scope>
    <source>
        <strain evidence="10">PSN4</strain>
    </source>
</reference>
<dbReference type="InterPro" id="IPR002641">
    <property type="entry name" value="PNPLA_dom"/>
</dbReference>
<dbReference type="Proteomes" id="UP001239445">
    <property type="component" value="Unassembled WGS sequence"/>
</dbReference>
<feature type="domain" description="PNPLA" evidence="9">
    <location>
        <begin position="794"/>
        <end position="1017"/>
    </location>
</feature>
<evidence type="ECO:0000256" key="8">
    <source>
        <dbReference type="SAM" id="MobiDB-lite"/>
    </source>
</evidence>
<dbReference type="GO" id="GO:0008270">
    <property type="term" value="F:zinc ion binding"/>
    <property type="evidence" value="ECO:0007669"/>
    <property type="project" value="UniProtKB-KW"/>
</dbReference>
<protein>
    <recommendedName>
        <fullName evidence="9">PNPLA domain-containing protein</fullName>
    </recommendedName>
</protein>
<evidence type="ECO:0000256" key="1">
    <source>
        <dbReference type="ARBA" id="ARBA00022723"/>
    </source>
</evidence>
<dbReference type="PROSITE" id="PS51635">
    <property type="entry name" value="PNPLA"/>
    <property type="match status" value="1"/>
</dbReference>